<dbReference type="Proteomes" id="UP001283361">
    <property type="component" value="Unassembled WGS sequence"/>
</dbReference>
<evidence type="ECO:0000313" key="2">
    <source>
        <dbReference type="Proteomes" id="UP001283361"/>
    </source>
</evidence>
<reference evidence="1" key="1">
    <citation type="journal article" date="2023" name="G3 (Bethesda)">
        <title>A reference genome for the long-term kleptoplast-retaining sea slug Elysia crispata morphotype clarki.</title>
        <authorList>
            <person name="Eastman K.E."/>
            <person name="Pendleton A.L."/>
            <person name="Shaikh M.A."/>
            <person name="Suttiyut T."/>
            <person name="Ogas R."/>
            <person name="Tomko P."/>
            <person name="Gavelis G."/>
            <person name="Widhalm J.R."/>
            <person name="Wisecaver J.H."/>
        </authorList>
    </citation>
    <scope>NUCLEOTIDE SEQUENCE</scope>
    <source>
        <strain evidence="1">ECLA1</strain>
    </source>
</reference>
<keyword evidence="2" id="KW-1185">Reference proteome</keyword>
<proteinExistence type="predicted"/>
<dbReference type="InterPro" id="IPR053202">
    <property type="entry name" value="EGF_Rcpt_Signaling_Reg"/>
</dbReference>
<gene>
    <name evidence="1" type="ORF">RRG08_030554</name>
</gene>
<protein>
    <recommendedName>
        <fullName evidence="3">Methyltransferase FkbM domain-containing protein</fullName>
    </recommendedName>
</protein>
<dbReference type="GO" id="GO:0005789">
    <property type="term" value="C:endoplasmic reticulum membrane"/>
    <property type="evidence" value="ECO:0007669"/>
    <property type="project" value="TreeGrafter"/>
</dbReference>
<sequence length="258" mass="29308">MSYRPRRIALLTCVLVLISISVFYNIRSLVPIDSVNFMYSEIGSIFRMNPASIHENYLQTWRERMIRPDGLPYNLSEPSRADFSRGQSRVVLALSGNKKNGFFVDVGSGNGELHSVTLGLELQAQWEGVLVESDPIKFKQLLNKHRRASCLHARISFGKPAVSPASNIDLLPSDLFQVINRTHIDLLSINLHGQELDFLWSVNFHLHSVRIVVIELQVNVSKDLYLQLASVMSRRGYRVSHHVVDGRAGKKDIIYIRD</sequence>
<dbReference type="GO" id="GO:0031902">
    <property type="term" value="C:late endosome membrane"/>
    <property type="evidence" value="ECO:0007669"/>
    <property type="project" value="TreeGrafter"/>
</dbReference>
<evidence type="ECO:0008006" key="3">
    <source>
        <dbReference type="Google" id="ProtNLM"/>
    </source>
</evidence>
<name>A0AAE0Y2Z1_9GAST</name>
<dbReference type="GO" id="GO:0006888">
    <property type="term" value="P:endoplasmic reticulum to Golgi vesicle-mediated transport"/>
    <property type="evidence" value="ECO:0007669"/>
    <property type="project" value="TreeGrafter"/>
</dbReference>
<dbReference type="PANTHER" id="PTHR34009">
    <property type="entry name" value="PROTEIN STAR"/>
    <property type="match status" value="1"/>
</dbReference>
<accession>A0AAE0Y2Z1</accession>
<dbReference type="PANTHER" id="PTHR34009:SF2">
    <property type="entry name" value="PROTEIN STAR"/>
    <property type="match status" value="1"/>
</dbReference>
<dbReference type="GO" id="GO:0005886">
    <property type="term" value="C:plasma membrane"/>
    <property type="evidence" value="ECO:0007669"/>
    <property type="project" value="TreeGrafter"/>
</dbReference>
<evidence type="ECO:0000313" key="1">
    <source>
        <dbReference type="EMBL" id="KAK3730123.1"/>
    </source>
</evidence>
<dbReference type="AlphaFoldDB" id="A0AAE0Y2Z1"/>
<dbReference type="GO" id="GO:0016197">
    <property type="term" value="P:endosomal transport"/>
    <property type="evidence" value="ECO:0007669"/>
    <property type="project" value="TreeGrafter"/>
</dbReference>
<dbReference type="GO" id="GO:0005794">
    <property type="term" value="C:Golgi apparatus"/>
    <property type="evidence" value="ECO:0007669"/>
    <property type="project" value="TreeGrafter"/>
</dbReference>
<organism evidence="1 2">
    <name type="scientific">Elysia crispata</name>
    <name type="common">lettuce slug</name>
    <dbReference type="NCBI Taxonomy" id="231223"/>
    <lineage>
        <taxon>Eukaryota</taxon>
        <taxon>Metazoa</taxon>
        <taxon>Spiralia</taxon>
        <taxon>Lophotrochozoa</taxon>
        <taxon>Mollusca</taxon>
        <taxon>Gastropoda</taxon>
        <taxon>Heterobranchia</taxon>
        <taxon>Euthyneura</taxon>
        <taxon>Panpulmonata</taxon>
        <taxon>Sacoglossa</taxon>
        <taxon>Placobranchoidea</taxon>
        <taxon>Plakobranchidae</taxon>
        <taxon>Elysia</taxon>
    </lineage>
</organism>
<comment type="caution">
    <text evidence="1">The sequence shown here is derived from an EMBL/GenBank/DDBJ whole genome shotgun (WGS) entry which is preliminary data.</text>
</comment>
<dbReference type="EMBL" id="JAWDGP010007093">
    <property type="protein sequence ID" value="KAK3730123.1"/>
    <property type="molecule type" value="Genomic_DNA"/>
</dbReference>